<sequence length="275" mass="30243">MVRKFLSSTSQCSKSASASASADVGLLNPSIRIRGCGKRWIRNIPSHTTTNGRRWRGVIGPETIRTACDINTTVYHQENLEVKVGSVTILRGDVLSSVLGAATGRRRRRQRTSLASGKDDINIYSENAPLSERRRSVRARDCARLDAGAVTELGFNGDADDFSEITAHENYSMKMQAAGSSFRSLVTESPPEHHIRSPAIRYPTRGKSPKSQKKSSFGIRRLKDDAAQPLRWDVRRSRFTVRVFGRGGCGPAAGGRRRRGAAPAGNQHSDLRQIN</sequence>
<gene>
    <name evidence="2" type="ORF">EVAR_87405_1</name>
</gene>
<feature type="region of interest" description="Disordered" evidence="1">
    <location>
        <begin position="246"/>
        <end position="275"/>
    </location>
</feature>
<protein>
    <submittedName>
        <fullName evidence="2">Uncharacterized protein</fullName>
    </submittedName>
</protein>
<dbReference type="AlphaFoldDB" id="A0A4C1XIN3"/>
<dbReference type="EMBL" id="BGZK01000857">
    <property type="protein sequence ID" value="GBP63033.1"/>
    <property type="molecule type" value="Genomic_DNA"/>
</dbReference>
<evidence type="ECO:0000313" key="2">
    <source>
        <dbReference type="EMBL" id="GBP63033.1"/>
    </source>
</evidence>
<organism evidence="2 3">
    <name type="scientific">Eumeta variegata</name>
    <name type="common">Bagworm moth</name>
    <name type="synonym">Eumeta japonica</name>
    <dbReference type="NCBI Taxonomy" id="151549"/>
    <lineage>
        <taxon>Eukaryota</taxon>
        <taxon>Metazoa</taxon>
        <taxon>Ecdysozoa</taxon>
        <taxon>Arthropoda</taxon>
        <taxon>Hexapoda</taxon>
        <taxon>Insecta</taxon>
        <taxon>Pterygota</taxon>
        <taxon>Neoptera</taxon>
        <taxon>Endopterygota</taxon>
        <taxon>Lepidoptera</taxon>
        <taxon>Glossata</taxon>
        <taxon>Ditrysia</taxon>
        <taxon>Tineoidea</taxon>
        <taxon>Psychidae</taxon>
        <taxon>Oiketicinae</taxon>
        <taxon>Eumeta</taxon>
    </lineage>
</organism>
<accession>A0A4C1XIN3</accession>
<name>A0A4C1XIN3_EUMVA</name>
<keyword evidence="3" id="KW-1185">Reference proteome</keyword>
<evidence type="ECO:0000313" key="3">
    <source>
        <dbReference type="Proteomes" id="UP000299102"/>
    </source>
</evidence>
<feature type="region of interest" description="Disordered" evidence="1">
    <location>
        <begin position="188"/>
        <end position="222"/>
    </location>
</feature>
<evidence type="ECO:0000256" key="1">
    <source>
        <dbReference type="SAM" id="MobiDB-lite"/>
    </source>
</evidence>
<feature type="compositionally biased region" description="Polar residues" evidence="1">
    <location>
        <begin position="266"/>
        <end position="275"/>
    </location>
</feature>
<reference evidence="2 3" key="1">
    <citation type="journal article" date="2019" name="Commun. Biol.">
        <title>The bagworm genome reveals a unique fibroin gene that provides high tensile strength.</title>
        <authorList>
            <person name="Kono N."/>
            <person name="Nakamura H."/>
            <person name="Ohtoshi R."/>
            <person name="Tomita M."/>
            <person name="Numata K."/>
            <person name="Arakawa K."/>
        </authorList>
    </citation>
    <scope>NUCLEOTIDE SEQUENCE [LARGE SCALE GENOMIC DNA]</scope>
</reference>
<comment type="caution">
    <text evidence="2">The sequence shown here is derived from an EMBL/GenBank/DDBJ whole genome shotgun (WGS) entry which is preliminary data.</text>
</comment>
<dbReference type="Proteomes" id="UP000299102">
    <property type="component" value="Unassembled WGS sequence"/>
</dbReference>
<proteinExistence type="predicted"/>